<name>A0ABQ8S0F3_PERAM</name>
<sequence length="99" mass="11067">MGMKQWIDWVNRVSATEQGKARLSDLLRSGRPHDVVTPEIVGRTDRFIRDDRQVVQTTCCSSRHLCGRGLTQACALVKKSQNLGGLSFLIRPTVQISQS</sequence>
<evidence type="ECO:0000313" key="1">
    <source>
        <dbReference type="EMBL" id="KAJ4427355.1"/>
    </source>
</evidence>
<dbReference type="EMBL" id="JAJSOF020000038">
    <property type="protein sequence ID" value="KAJ4427355.1"/>
    <property type="molecule type" value="Genomic_DNA"/>
</dbReference>
<evidence type="ECO:0000313" key="2">
    <source>
        <dbReference type="Proteomes" id="UP001148838"/>
    </source>
</evidence>
<proteinExistence type="predicted"/>
<dbReference type="Proteomes" id="UP001148838">
    <property type="component" value="Unassembled WGS sequence"/>
</dbReference>
<accession>A0ABQ8S0F3</accession>
<comment type="caution">
    <text evidence="1">The sequence shown here is derived from an EMBL/GenBank/DDBJ whole genome shotgun (WGS) entry which is preliminary data.</text>
</comment>
<gene>
    <name evidence="1" type="ORF">ANN_24975</name>
</gene>
<keyword evidence="2" id="KW-1185">Reference proteome</keyword>
<reference evidence="1 2" key="1">
    <citation type="journal article" date="2022" name="Allergy">
        <title>Genome assembly and annotation of Periplaneta americana reveal a comprehensive cockroach allergen profile.</title>
        <authorList>
            <person name="Wang L."/>
            <person name="Xiong Q."/>
            <person name="Saelim N."/>
            <person name="Wang L."/>
            <person name="Nong W."/>
            <person name="Wan A.T."/>
            <person name="Shi M."/>
            <person name="Liu X."/>
            <person name="Cao Q."/>
            <person name="Hui J.H.L."/>
            <person name="Sookrung N."/>
            <person name="Leung T.F."/>
            <person name="Tungtrongchitr A."/>
            <person name="Tsui S.K.W."/>
        </authorList>
    </citation>
    <scope>NUCLEOTIDE SEQUENCE [LARGE SCALE GENOMIC DNA]</scope>
    <source>
        <strain evidence="1">PWHHKU_190912</strain>
    </source>
</reference>
<protein>
    <submittedName>
        <fullName evidence="1">Uncharacterized protein</fullName>
    </submittedName>
</protein>
<organism evidence="1 2">
    <name type="scientific">Periplaneta americana</name>
    <name type="common">American cockroach</name>
    <name type="synonym">Blatta americana</name>
    <dbReference type="NCBI Taxonomy" id="6978"/>
    <lineage>
        <taxon>Eukaryota</taxon>
        <taxon>Metazoa</taxon>
        <taxon>Ecdysozoa</taxon>
        <taxon>Arthropoda</taxon>
        <taxon>Hexapoda</taxon>
        <taxon>Insecta</taxon>
        <taxon>Pterygota</taxon>
        <taxon>Neoptera</taxon>
        <taxon>Polyneoptera</taxon>
        <taxon>Dictyoptera</taxon>
        <taxon>Blattodea</taxon>
        <taxon>Blattoidea</taxon>
        <taxon>Blattidae</taxon>
        <taxon>Blattinae</taxon>
        <taxon>Periplaneta</taxon>
    </lineage>
</organism>